<dbReference type="InterPro" id="IPR003439">
    <property type="entry name" value="ABC_transporter-like_ATP-bd"/>
</dbReference>
<dbReference type="InterPro" id="IPR050388">
    <property type="entry name" value="ABC_Ni/Peptide_Import"/>
</dbReference>
<evidence type="ECO:0000313" key="9">
    <source>
        <dbReference type="EMBL" id="MFD1674532.1"/>
    </source>
</evidence>
<dbReference type="InterPro" id="IPR003593">
    <property type="entry name" value="AAA+_ATPase"/>
</dbReference>
<organism evidence="9 10">
    <name type="scientific">Alicyclobacillus fodiniaquatilis</name>
    <dbReference type="NCBI Taxonomy" id="1661150"/>
    <lineage>
        <taxon>Bacteria</taxon>
        <taxon>Bacillati</taxon>
        <taxon>Bacillota</taxon>
        <taxon>Bacilli</taxon>
        <taxon>Bacillales</taxon>
        <taxon>Alicyclobacillaceae</taxon>
        <taxon>Alicyclobacillus</taxon>
    </lineage>
</organism>
<keyword evidence="5" id="KW-0547">Nucleotide-binding</keyword>
<dbReference type="RefSeq" id="WP_377942398.1">
    <property type="nucleotide sequence ID" value="NZ_JBHUCX010000020.1"/>
</dbReference>
<evidence type="ECO:0000259" key="8">
    <source>
        <dbReference type="PROSITE" id="PS50893"/>
    </source>
</evidence>
<evidence type="ECO:0000256" key="5">
    <source>
        <dbReference type="ARBA" id="ARBA00022741"/>
    </source>
</evidence>
<dbReference type="SMART" id="SM00382">
    <property type="entry name" value="AAA"/>
    <property type="match status" value="1"/>
</dbReference>
<keyword evidence="10" id="KW-1185">Reference proteome</keyword>
<dbReference type="GO" id="GO:0005524">
    <property type="term" value="F:ATP binding"/>
    <property type="evidence" value="ECO:0007669"/>
    <property type="project" value="UniProtKB-KW"/>
</dbReference>
<dbReference type="Gene3D" id="3.40.50.300">
    <property type="entry name" value="P-loop containing nucleotide triphosphate hydrolases"/>
    <property type="match status" value="1"/>
</dbReference>
<dbReference type="SUPFAM" id="SSF52540">
    <property type="entry name" value="P-loop containing nucleoside triphosphate hydrolases"/>
    <property type="match status" value="1"/>
</dbReference>
<dbReference type="InterPro" id="IPR027417">
    <property type="entry name" value="P-loop_NTPase"/>
</dbReference>
<evidence type="ECO:0000256" key="7">
    <source>
        <dbReference type="ARBA" id="ARBA00023136"/>
    </source>
</evidence>
<dbReference type="CDD" id="cd03257">
    <property type="entry name" value="ABC_NikE_OppD_transporters"/>
    <property type="match status" value="1"/>
</dbReference>
<keyword evidence="3" id="KW-0813">Transport</keyword>
<keyword evidence="7" id="KW-0472">Membrane</keyword>
<keyword evidence="6 9" id="KW-0067">ATP-binding</keyword>
<reference evidence="10" key="1">
    <citation type="journal article" date="2019" name="Int. J. Syst. Evol. Microbiol.">
        <title>The Global Catalogue of Microorganisms (GCM) 10K type strain sequencing project: providing services to taxonomists for standard genome sequencing and annotation.</title>
        <authorList>
            <consortium name="The Broad Institute Genomics Platform"/>
            <consortium name="The Broad Institute Genome Sequencing Center for Infectious Disease"/>
            <person name="Wu L."/>
            <person name="Ma J."/>
        </authorList>
    </citation>
    <scope>NUCLEOTIDE SEQUENCE [LARGE SCALE GENOMIC DNA]</scope>
    <source>
        <strain evidence="10">CGMCC 1.12286</strain>
    </source>
</reference>
<dbReference type="InterPro" id="IPR017871">
    <property type="entry name" value="ABC_transporter-like_CS"/>
</dbReference>
<dbReference type="NCBIfam" id="TIGR01727">
    <property type="entry name" value="oligo_HPY"/>
    <property type="match status" value="1"/>
</dbReference>
<evidence type="ECO:0000256" key="2">
    <source>
        <dbReference type="ARBA" id="ARBA00005417"/>
    </source>
</evidence>
<comment type="subcellular location">
    <subcellularLocation>
        <location evidence="1">Cell membrane</location>
        <topology evidence="1">Peripheral membrane protein</topology>
    </subcellularLocation>
</comment>
<evidence type="ECO:0000256" key="6">
    <source>
        <dbReference type="ARBA" id="ARBA00022840"/>
    </source>
</evidence>
<evidence type="ECO:0000256" key="3">
    <source>
        <dbReference type="ARBA" id="ARBA00022448"/>
    </source>
</evidence>
<accession>A0ABW4JDW9</accession>
<dbReference type="Pfam" id="PF08352">
    <property type="entry name" value="oligo_HPY"/>
    <property type="match status" value="1"/>
</dbReference>
<protein>
    <submittedName>
        <fullName evidence="9">ABC transporter ATP-binding protein</fullName>
    </submittedName>
</protein>
<feature type="domain" description="ABC transporter" evidence="8">
    <location>
        <begin position="5"/>
        <end position="254"/>
    </location>
</feature>
<dbReference type="Pfam" id="PF00005">
    <property type="entry name" value="ABC_tran"/>
    <property type="match status" value="1"/>
</dbReference>
<proteinExistence type="inferred from homology"/>
<evidence type="ECO:0000256" key="1">
    <source>
        <dbReference type="ARBA" id="ARBA00004202"/>
    </source>
</evidence>
<sequence length="324" mass="35004">MVPDLQVNNLSVQFRSDEGHVNAINGVSLVVPAGKAVAIVGESGSGKSTVMMSVPRLLPGNACVRGEILFDGCDMLKLSEKALRARRGKDIGMIFQNPSAYLNPTKTVGQQLIEPLLYHHMASAAAAKKTAISLLDQVGIADPDARFNMYPFEFSGGMLQRVMIAIALIASPKLLIADEPTTALDVTVQAEILMLLKQLQRDRGMSLVFITHDLAVAAQLCDEVYVMYGGMVMEHIPVPSLVNQCSHPYLQGLLNSIPRLNEPVGRLPFIPGNPINTTRALPDGCIFADRCTAKMDICSKRPPLFSYAAHHEVACWLAQTGGIA</sequence>
<comment type="caution">
    <text evidence="9">The sequence shown here is derived from an EMBL/GenBank/DDBJ whole genome shotgun (WGS) entry which is preliminary data.</text>
</comment>
<dbReference type="EMBL" id="JBHUCX010000020">
    <property type="protein sequence ID" value="MFD1674532.1"/>
    <property type="molecule type" value="Genomic_DNA"/>
</dbReference>
<comment type="similarity">
    <text evidence="2">Belongs to the ABC transporter superfamily.</text>
</comment>
<dbReference type="InterPro" id="IPR013563">
    <property type="entry name" value="Oligopep_ABC_C"/>
</dbReference>
<keyword evidence="4" id="KW-1003">Cell membrane</keyword>
<dbReference type="PANTHER" id="PTHR43297:SF2">
    <property type="entry name" value="DIPEPTIDE TRANSPORT ATP-BINDING PROTEIN DPPD"/>
    <property type="match status" value="1"/>
</dbReference>
<evidence type="ECO:0000256" key="4">
    <source>
        <dbReference type="ARBA" id="ARBA00022475"/>
    </source>
</evidence>
<dbReference type="PROSITE" id="PS00211">
    <property type="entry name" value="ABC_TRANSPORTER_1"/>
    <property type="match status" value="1"/>
</dbReference>
<dbReference type="Proteomes" id="UP001597079">
    <property type="component" value="Unassembled WGS sequence"/>
</dbReference>
<name>A0ABW4JDW9_9BACL</name>
<dbReference type="PROSITE" id="PS50893">
    <property type="entry name" value="ABC_TRANSPORTER_2"/>
    <property type="match status" value="1"/>
</dbReference>
<evidence type="ECO:0000313" key="10">
    <source>
        <dbReference type="Proteomes" id="UP001597079"/>
    </source>
</evidence>
<dbReference type="PANTHER" id="PTHR43297">
    <property type="entry name" value="OLIGOPEPTIDE TRANSPORT ATP-BINDING PROTEIN APPD"/>
    <property type="match status" value="1"/>
</dbReference>
<gene>
    <name evidence="9" type="ORF">ACFSB2_07405</name>
</gene>